<name>A0A164X9S7_9CRUS</name>
<protein>
    <submittedName>
        <fullName evidence="1">Uncharacterized protein</fullName>
    </submittedName>
</protein>
<dbReference type="EMBL" id="LRGB01001005">
    <property type="protein sequence ID" value="KZS14004.1"/>
    <property type="molecule type" value="Genomic_DNA"/>
</dbReference>
<comment type="caution">
    <text evidence="1">The sequence shown here is derived from an EMBL/GenBank/DDBJ whole genome shotgun (WGS) entry which is preliminary data.</text>
</comment>
<organism evidence="1 2">
    <name type="scientific">Daphnia magna</name>
    <dbReference type="NCBI Taxonomy" id="35525"/>
    <lineage>
        <taxon>Eukaryota</taxon>
        <taxon>Metazoa</taxon>
        <taxon>Ecdysozoa</taxon>
        <taxon>Arthropoda</taxon>
        <taxon>Crustacea</taxon>
        <taxon>Branchiopoda</taxon>
        <taxon>Diplostraca</taxon>
        <taxon>Cladocera</taxon>
        <taxon>Anomopoda</taxon>
        <taxon>Daphniidae</taxon>
        <taxon>Daphnia</taxon>
    </lineage>
</organism>
<evidence type="ECO:0000313" key="2">
    <source>
        <dbReference type="Proteomes" id="UP000076858"/>
    </source>
</evidence>
<proteinExistence type="predicted"/>
<gene>
    <name evidence="1" type="ORF">APZ42_020634</name>
</gene>
<dbReference type="AlphaFoldDB" id="A0A164X9S7"/>
<evidence type="ECO:0000313" key="1">
    <source>
        <dbReference type="EMBL" id="KZS14004.1"/>
    </source>
</evidence>
<reference evidence="1 2" key="1">
    <citation type="submission" date="2016-03" db="EMBL/GenBank/DDBJ databases">
        <title>EvidentialGene: Evidence-directed Construction of Genes on Genomes.</title>
        <authorList>
            <person name="Gilbert D.G."/>
            <person name="Choi J.-H."/>
            <person name="Mockaitis K."/>
            <person name="Colbourne J."/>
            <person name="Pfrender M."/>
        </authorList>
    </citation>
    <scope>NUCLEOTIDE SEQUENCE [LARGE SCALE GENOMIC DNA]</scope>
    <source>
        <strain evidence="1 2">Xinb3</strain>
        <tissue evidence="1">Complete organism</tissue>
    </source>
</reference>
<accession>A0A164X9S7</accession>
<dbReference type="Proteomes" id="UP000076858">
    <property type="component" value="Unassembled WGS sequence"/>
</dbReference>
<sequence length="34" mass="4024">MADSDGKSAAKSQPNFFQAFHNVLFFHVKRRRRE</sequence>
<keyword evidence="2" id="KW-1185">Reference proteome</keyword>